<keyword evidence="14" id="KW-0675">Receptor</keyword>
<comment type="catalytic activity">
    <reaction evidence="15">
        <text>L-threonyl-[protein] + ATP = O-phospho-L-threonyl-[protein] + ADP + H(+)</text>
        <dbReference type="Rhea" id="RHEA:46608"/>
        <dbReference type="Rhea" id="RHEA-COMP:11060"/>
        <dbReference type="Rhea" id="RHEA-COMP:11605"/>
        <dbReference type="ChEBI" id="CHEBI:15378"/>
        <dbReference type="ChEBI" id="CHEBI:30013"/>
        <dbReference type="ChEBI" id="CHEBI:30616"/>
        <dbReference type="ChEBI" id="CHEBI:61977"/>
        <dbReference type="ChEBI" id="CHEBI:456216"/>
        <dbReference type="EC" id="2.7.11.1"/>
    </reaction>
</comment>
<dbReference type="PROSITE" id="PS51450">
    <property type="entry name" value="LRR"/>
    <property type="match status" value="1"/>
</dbReference>
<dbReference type="SUPFAM" id="SSF56112">
    <property type="entry name" value="Protein kinase-like (PK-like)"/>
    <property type="match status" value="1"/>
</dbReference>
<evidence type="ECO:0000256" key="5">
    <source>
        <dbReference type="ARBA" id="ARBA00022679"/>
    </source>
</evidence>
<dbReference type="GO" id="GO:0005524">
    <property type="term" value="F:ATP binding"/>
    <property type="evidence" value="ECO:0007669"/>
    <property type="project" value="UniProtKB-KW"/>
</dbReference>
<evidence type="ECO:0000256" key="15">
    <source>
        <dbReference type="ARBA" id="ARBA00047899"/>
    </source>
</evidence>
<keyword evidence="12" id="KW-1133">Transmembrane helix</keyword>
<evidence type="ECO:0000256" key="6">
    <source>
        <dbReference type="ARBA" id="ARBA00022692"/>
    </source>
</evidence>
<dbReference type="PROSITE" id="PS50011">
    <property type="entry name" value="PROTEIN_KINASE_DOM"/>
    <property type="match status" value="1"/>
</dbReference>
<keyword evidence="6" id="KW-0812">Transmembrane</keyword>
<keyword evidence="19" id="KW-1185">Reference proteome</keyword>
<accession>A0A6A6LRK8</accession>
<evidence type="ECO:0000256" key="13">
    <source>
        <dbReference type="ARBA" id="ARBA00023136"/>
    </source>
</evidence>
<keyword evidence="7" id="KW-0732">Signal</keyword>
<evidence type="ECO:0000256" key="3">
    <source>
        <dbReference type="ARBA" id="ARBA00022527"/>
    </source>
</evidence>
<dbReference type="Gene3D" id="3.30.200.20">
    <property type="entry name" value="Phosphorylase Kinase, domain 1"/>
    <property type="match status" value="1"/>
</dbReference>
<gene>
    <name evidence="18" type="ORF">GH714_021138</name>
</gene>
<dbReference type="Pfam" id="PF00560">
    <property type="entry name" value="LRR_1"/>
    <property type="match status" value="4"/>
</dbReference>
<dbReference type="InterPro" id="IPR001245">
    <property type="entry name" value="Ser-Thr/Tyr_kinase_cat_dom"/>
</dbReference>
<name>A0A6A6LRK8_HEVBR</name>
<dbReference type="GO" id="GO:0016020">
    <property type="term" value="C:membrane"/>
    <property type="evidence" value="ECO:0007669"/>
    <property type="project" value="UniProtKB-SubCell"/>
</dbReference>
<dbReference type="PANTHER" id="PTHR48005:SF39">
    <property type="entry name" value="PROTEIN STRUBBELIG-RECEPTOR FAMILY 7"/>
    <property type="match status" value="1"/>
</dbReference>
<dbReference type="FunFam" id="1.10.510.10:FF:000095">
    <property type="entry name" value="protein STRUBBELIG-RECEPTOR FAMILY 8"/>
    <property type="match status" value="1"/>
</dbReference>
<dbReference type="InterPro" id="IPR001611">
    <property type="entry name" value="Leu-rich_rpt"/>
</dbReference>
<evidence type="ECO:0000313" key="18">
    <source>
        <dbReference type="EMBL" id="KAF2303674.1"/>
    </source>
</evidence>
<dbReference type="EC" id="2.7.11.1" evidence="2"/>
<keyword evidence="11" id="KW-0067">ATP-binding</keyword>
<evidence type="ECO:0000256" key="16">
    <source>
        <dbReference type="ARBA" id="ARBA00048679"/>
    </source>
</evidence>
<evidence type="ECO:0000256" key="8">
    <source>
        <dbReference type="ARBA" id="ARBA00022737"/>
    </source>
</evidence>
<comment type="catalytic activity">
    <reaction evidence="16">
        <text>L-seryl-[protein] + ATP = O-phospho-L-seryl-[protein] + ADP + H(+)</text>
        <dbReference type="Rhea" id="RHEA:17989"/>
        <dbReference type="Rhea" id="RHEA-COMP:9863"/>
        <dbReference type="Rhea" id="RHEA-COMP:11604"/>
        <dbReference type="ChEBI" id="CHEBI:15378"/>
        <dbReference type="ChEBI" id="CHEBI:29999"/>
        <dbReference type="ChEBI" id="CHEBI:30616"/>
        <dbReference type="ChEBI" id="CHEBI:83421"/>
        <dbReference type="ChEBI" id="CHEBI:456216"/>
        <dbReference type="EC" id="2.7.11.1"/>
    </reaction>
</comment>
<keyword evidence="3" id="KW-0723">Serine/threonine-protein kinase</keyword>
<dbReference type="SUPFAM" id="SSF52058">
    <property type="entry name" value="L domain-like"/>
    <property type="match status" value="1"/>
</dbReference>
<comment type="caution">
    <text evidence="18">The sequence shown here is derived from an EMBL/GenBank/DDBJ whole genome shotgun (WGS) entry which is preliminary data.</text>
</comment>
<dbReference type="InterPro" id="IPR000719">
    <property type="entry name" value="Prot_kinase_dom"/>
</dbReference>
<evidence type="ECO:0000256" key="12">
    <source>
        <dbReference type="ARBA" id="ARBA00022989"/>
    </source>
</evidence>
<dbReference type="Proteomes" id="UP000467840">
    <property type="component" value="Chromosome 16"/>
</dbReference>
<evidence type="ECO:0000256" key="4">
    <source>
        <dbReference type="ARBA" id="ARBA00022614"/>
    </source>
</evidence>
<dbReference type="FunFam" id="3.80.10.10:FF:000062">
    <property type="entry name" value="protein STRUBBELIG-RECEPTOR FAMILY 3"/>
    <property type="match status" value="1"/>
</dbReference>
<dbReference type="Pfam" id="PF07714">
    <property type="entry name" value="PK_Tyr_Ser-Thr"/>
    <property type="match status" value="1"/>
</dbReference>
<evidence type="ECO:0000256" key="14">
    <source>
        <dbReference type="ARBA" id="ARBA00023170"/>
    </source>
</evidence>
<dbReference type="InterPro" id="IPR011009">
    <property type="entry name" value="Kinase-like_dom_sf"/>
</dbReference>
<evidence type="ECO:0000256" key="1">
    <source>
        <dbReference type="ARBA" id="ARBA00004370"/>
    </source>
</evidence>
<evidence type="ECO:0000259" key="17">
    <source>
        <dbReference type="PROSITE" id="PS50011"/>
    </source>
</evidence>
<dbReference type="EMBL" id="JAAGAX010000009">
    <property type="protein sequence ID" value="KAF2303674.1"/>
    <property type="molecule type" value="Genomic_DNA"/>
</dbReference>
<evidence type="ECO:0000256" key="11">
    <source>
        <dbReference type="ARBA" id="ARBA00022840"/>
    </source>
</evidence>
<sequence>MVVIRVQNHGKELLVRDQLLFPYSGLGLSGTMGYMLSNLMSLRTFDLSDNNIHDSIPYQLPPNITSLNLARNNLSGNLPYSISSMFRSLTCQNVSRNSLSQSVGDVFSNLSLFTTLDLSFNNFSGDLPSSISSLSNLSTLNVQNNQLTGSLDVLTGLPLTTLNVANNHFSGWIPQELNSIPNFIYDGNSFDNGPAPPSPPYTPPPPVNMDIQEQRVKNIAAVTDLKPPPAEKLVVERLQGNSGSIKRMKSPITATSYTVASLQTATNSFSQEFLIGEGSLGRVYKGEFPNGKDTVQSMASAFWFMNILGMGVYDMLHFADDGSKTLSWNARVRVALGTARALEYLHEVCLPSVVHRNFKSANILVDEELNPHLSDCGLAALTPNTERQVSTQMVGSFGYSAPEFALSGVYTVKSDVYSFGVVMLELLTGRKPLDSSRVRSEQSLVRWATPQLHDIDALAKMVDPALNGMYPAKSLSRFADIIALCVQPEPEFRPPMSEVVQALVRLVQRASVVKRHSSDESGFAYKTPEHEAINL</sequence>
<dbReference type="AlphaFoldDB" id="A0A6A6LRK8"/>
<keyword evidence="5" id="KW-0808">Transferase</keyword>
<evidence type="ECO:0000313" key="19">
    <source>
        <dbReference type="Proteomes" id="UP000467840"/>
    </source>
</evidence>
<proteinExistence type="predicted"/>
<keyword evidence="4" id="KW-0433">Leucine-rich repeat</keyword>
<keyword evidence="10" id="KW-0418">Kinase</keyword>
<feature type="domain" description="Protein kinase" evidence="17">
    <location>
        <begin position="231"/>
        <end position="506"/>
    </location>
</feature>
<keyword evidence="9" id="KW-0547">Nucleotide-binding</keyword>
<dbReference type="InterPro" id="IPR032675">
    <property type="entry name" value="LRR_dom_sf"/>
</dbReference>
<evidence type="ECO:0000256" key="7">
    <source>
        <dbReference type="ARBA" id="ARBA00022729"/>
    </source>
</evidence>
<dbReference type="Gene3D" id="3.80.10.10">
    <property type="entry name" value="Ribonuclease Inhibitor"/>
    <property type="match status" value="1"/>
</dbReference>
<protein>
    <recommendedName>
        <fullName evidence="2">non-specific serine/threonine protein kinase</fullName>
        <ecNumber evidence="2">2.7.11.1</ecNumber>
    </recommendedName>
</protein>
<evidence type="ECO:0000256" key="10">
    <source>
        <dbReference type="ARBA" id="ARBA00022777"/>
    </source>
</evidence>
<dbReference type="InterPro" id="IPR051420">
    <property type="entry name" value="Ser_Thr_Kinases_DiverseReg"/>
</dbReference>
<dbReference type="GO" id="GO:0004674">
    <property type="term" value="F:protein serine/threonine kinase activity"/>
    <property type="evidence" value="ECO:0007669"/>
    <property type="project" value="UniProtKB-KW"/>
</dbReference>
<dbReference type="Gene3D" id="1.10.510.10">
    <property type="entry name" value="Transferase(Phosphotransferase) domain 1"/>
    <property type="match status" value="1"/>
</dbReference>
<dbReference type="PANTHER" id="PTHR48005">
    <property type="entry name" value="LEUCINE RICH REPEAT KINASE 2"/>
    <property type="match status" value="1"/>
</dbReference>
<keyword evidence="13" id="KW-0472">Membrane</keyword>
<organism evidence="18 19">
    <name type="scientific">Hevea brasiliensis</name>
    <name type="common">Para rubber tree</name>
    <name type="synonym">Siphonia brasiliensis</name>
    <dbReference type="NCBI Taxonomy" id="3981"/>
    <lineage>
        <taxon>Eukaryota</taxon>
        <taxon>Viridiplantae</taxon>
        <taxon>Streptophyta</taxon>
        <taxon>Embryophyta</taxon>
        <taxon>Tracheophyta</taxon>
        <taxon>Spermatophyta</taxon>
        <taxon>Magnoliopsida</taxon>
        <taxon>eudicotyledons</taxon>
        <taxon>Gunneridae</taxon>
        <taxon>Pentapetalae</taxon>
        <taxon>rosids</taxon>
        <taxon>fabids</taxon>
        <taxon>Malpighiales</taxon>
        <taxon>Euphorbiaceae</taxon>
        <taxon>Crotonoideae</taxon>
        <taxon>Micrandreae</taxon>
        <taxon>Hevea</taxon>
    </lineage>
</organism>
<evidence type="ECO:0000256" key="9">
    <source>
        <dbReference type="ARBA" id="ARBA00022741"/>
    </source>
</evidence>
<keyword evidence="8" id="KW-0677">Repeat</keyword>
<comment type="subcellular location">
    <subcellularLocation>
        <location evidence="1">Membrane</location>
    </subcellularLocation>
</comment>
<evidence type="ECO:0000256" key="2">
    <source>
        <dbReference type="ARBA" id="ARBA00012513"/>
    </source>
</evidence>
<reference evidence="18 19" key="1">
    <citation type="journal article" date="2020" name="Mol. Plant">
        <title>The Chromosome-Based Rubber Tree Genome Provides New Insights into Spurge Genome Evolution and Rubber Biosynthesis.</title>
        <authorList>
            <person name="Liu J."/>
            <person name="Shi C."/>
            <person name="Shi C.C."/>
            <person name="Li W."/>
            <person name="Zhang Q.J."/>
            <person name="Zhang Y."/>
            <person name="Li K."/>
            <person name="Lu H.F."/>
            <person name="Shi C."/>
            <person name="Zhu S.T."/>
            <person name="Xiao Z.Y."/>
            <person name="Nan H."/>
            <person name="Yue Y."/>
            <person name="Zhu X.G."/>
            <person name="Wu Y."/>
            <person name="Hong X.N."/>
            <person name="Fan G.Y."/>
            <person name="Tong Y."/>
            <person name="Zhang D."/>
            <person name="Mao C.L."/>
            <person name="Liu Y.L."/>
            <person name="Hao S.J."/>
            <person name="Liu W.Q."/>
            <person name="Lv M.Q."/>
            <person name="Zhang H.B."/>
            <person name="Liu Y."/>
            <person name="Hu-Tang G.R."/>
            <person name="Wang J.P."/>
            <person name="Wang J.H."/>
            <person name="Sun Y.H."/>
            <person name="Ni S.B."/>
            <person name="Chen W.B."/>
            <person name="Zhang X.C."/>
            <person name="Jiao Y.N."/>
            <person name="Eichler E.E."/>
            <person name="Li G.H."/>
            <person name="Liu X."/>
            <person name="Gao L.Z."/>
        </authorList>
    </citation>
    <scope>NUCLEOTIDE SEQUENCE [LARGE SCALE GENOMIC DNA]</scope>
    <source>
        <strain evidence="19">cv. GT1</strain>
        <tissue evidence="18">Leaf</tissue>
    </source>
</reference>